<keyword evidence="1" id="KW-0472">Membrane</keyword>
<protein>
    <recommendedName>
        <fullName evidence="4">Holin</fullName>
    </recommendedName>
</protein>
<evidence type="ECO:0000313" key="2">
    <source>
        <dbReference type="EMBL" id="AQZ71120.1"/>
    </source>
</evidence>
<accession>A0A1V0ALR4</accession>
<evidence type="ECO:0008006" key="4">
    <source>
        <dbReference type="Google" id="ProtNLM"/>
    </source>
</evidence>
<evidence type="ECO:0000256" key="1">
    <source>
        <dbReference type="SAM" id="Phobius"/>
    </source>
</evidence>
<dbReference type="EMBL" id="CP017717">
    <property type="protein sequence ID" value="AQZ71120.1"/>
    <property type="molecule type" value="Genomic_DNA"/>
</dbReference>
<reference evidence="3" key="1">
    <citation type="journal article" date="2017" name="Med. Chem. Commun.">
        <title>Nonomuraea sp. ATCC 55076 harbours the largest actinomycete chromosome to date and the kistamicin biosynthetic gene cluster.</title>
        <authorList>
            <person name="Nazari B."/>
            <person name="Forneris C.C."/>
            <person name="Gibson M.I."/>
            <person name="Moon K."/>
            <person name="Schramma K.R."/>
            <person name="Seyedsayamdost M.R."/>
        </authorList>
    </citation>
    <scope>NUCLEOTIDE SEQUENCE [LARGE SCALE GENOMIC DNA]</scope>
    <source>
        <strain evidence="3">ATCC 55076</strain>
    </source>
</reference>
<gene>
    <name evidence="2" type="ORF">BKM31_44835</name>
</gene>
<dbReference type="KEGG" id="noa:BKM31_44835"/>
<dbReference type="OrthoDB" id="3544498at2"/>
<organism evidence="2 3">
    <name type="scientific">[Actinomadura] parvosata subsp. kistnae</name>
    <dbReference type="NCBI Taxonomy" id="1909395"/>
    <lineage>
        <taxon>Bacteria</taxon>
        <taxon>Bacillati</taxon>
        <taxon>Actinomycetota</taxon>
        <taxon>Actinomycetes</taxon>
        <taxon>Streptosporangiales</taxon>
        <taxon>Streptosporangiaceae</taxon>
        <taxon>Nonomuraea</taxon>
    </lineage>
</organism>
<dbReference type="Proteomes" id="UP000190797">
    <property type="component" value="Chromosome"/>
</dbReference>
<evidence type="ECO:0000313" key="3">
    <source>
        <dbReference type="Proteomes" id="UP000190797"/>
    </source>
</evidence>
<proteinExistence type="predicted"/>
<feature type="transmembrane region" description="Helical" evidence="1">
    <location>
        <begin position="36"/>
        <end position="53"/>
    </location>
</feature>
<keyword evidence="3" id="KW-1185">Reference proteome</keyword>
<name>A0A1V0ALR4_9ACTN</name>
<sequence length="64" mass="6503">MKVGSAAKSIVAGLSAGTAALVTAMGDNVIVTGEWVTIGLAVLTALGVVYAVPNAERSEQRRPY</sequence>
<keyword evidence="1" id="KW-0812">Transmembrane</keyword>
<dbReference type="AlphaFoldDB" id="A0A1V0ALR4"/>
<keyword evidence="1" id="KW-1133">Transmembrane helix</keyword>